<comment type="caution">
    <text evidence="2">The sequence shown here is derived from an EMBL/GenBank/DDBJ whole genome shotgun (WGS) entry which is preliminary data.</text>
</comment>
<keyword evidence="1" id="KW-0472">Membrane</keyword>
<protein>
    <recommendedName>
        <fullName evidence="4">Transmembrane protein</fullName>
    </recommendedName>
</protein>
<sequence length="170" mass="20052">MSEKSLSNSYNQFQVNSLCFPQIIVMFKRIKEDSTFNPTKLFNQIDQFAKGYITHRIKQIDKIYSKVNLLFISKFQNKILFVLLKIIPKRNKSIIIKSFCLQPLSQTCSFENTSNKNFLIHIGLISQVIALIFQVLYSQCWSLFRKQMLLFTTYIPFLLFQPIIQTSLFQ</sequence>
<evidence type="ECO:0000256" key="1">
    <source>
        <dbReference type="SAM" id="Phobius"/>
    </source>
</evidence>
<gene>
    <name evidence="2" type="ORF">POCTA_138.1.T0600208</name>
</gene>
<accession>A0A8S1V7E9</accession>
<proteinExistence type="predicted"/>
<dbReference type="EMBL" id="CAJJDP010000059">
    <property type="protein sequence ID" value="CAD8172621.1"/>
    <property type="molecule type" value="Genomic_DNA"/>
</dbReference>
<organism evidence="2 3">
    <name type="scientific">Paramecium octaurelia</name>
    <dbReference type="NCBI Taxonomy" id="43137"/>
    <lineage>
        <taxon>Eukaryota</taxon>
        <taxon>Sar</taxon>
        <taxon>Alveolata</taxon>
        <taxon>Ciliophora</taxon>
        <taxon>Intramacronucleata</taxon>
        <taxon>Oligohymenophorea</taxon>
        <taxon>Peniculida</taxon>
        <taxon>Parameciidae</taxon>
        <taxon>Paramecium</taxon>
    </lineage>
</organism>
<keyword evidence="1" id="KW-0812">Transmembrane</keyword>
<keyword evidence="3" id="KW-1185">Reference proteome</keyword>
<dbReference type="AlphaFoldDB" id="A0A8S1V7E9"/>
<feature type="transmembrane region" description="Helical" evidence="1">
    <location>
        <begin position="149"/>
        <end position="169"/>
    </location>
</feature>
<dbReference type="Proteomes" id="UP000683925">
    <property type="component" value="Unassembled WGS sequence"/>
</dbReference>
<keyword evidence="1" id="KW-1133">Transmembrane helix</keyword>
<reference evidence="2" key="1">
    <citation type="submission" date="2021-01" db="EMBL/GenBank/DDBJ databases">
        <authorList>
            <consortium name="Genoscope - CEA"/>
            <person name="William W."/>
        </authorList>
    </citation>
    <scope>NUCLEOTIDE SEQUENCE</scope>
</reference>
<evidence type="ECO:0000313" key="2">
    <source>
        <dbReference type="EMBL" id="CAD8172621.1"/>
    </source>
</evidence>
<name>A0A8S1V7E9_PAROT</name>
<evidence type="ECO:0008006" key="4">
    <source>
        <dbReference type="Google" id="ProtNLM"/>
    </source>
</evidence>
<feature type="transmembrane region" description="Helical" evidence="1">
    <location>
        <begin position="118"/>
        <end position="137"/>
    </location>
</feature>
<evidence type="ECO:0000313" key="3">
    <source>
        <dbReference type="Proteomes" id="UP000683925"/>
    </source>
</evidence>